<feature type="domain" description="EamA" evidence="2">
    <location>
        <begin position="143"/>
        <end position="279"/>
    </location>
</feature>
<dbReference type="SUPFAM" id="SSF103481">
    <property type="entry name" value="Multidrug resistance efflux transporter EmrE"/>
    <property type="match status" value="2"/>
</dbReference>
<keyword evidence="1" id="KW-0472">Membrane</keyword>
<evidence type="ECO:0000313" key="3">
    <source>
        <dbReference type="EMBL" id="NWK56883.1"/>
    </source>
</evidence>
<feature type="transmembrane region" description="Helical" evidence="1">
    <location>
        <begin position="142"/>
        <end position="161"/>
    </location>
</feature>
<dbReference type="EMBL" id="JACBAZ010000006">
    <property type="protein sequence ID" value="NWK56883.1"/>
    <property type="molecule type" value="Genomic_DNA"/>
</dbReference>
<dbReference type="InterPro" id="IPR000620">
    <property type="entry name" value="EamA_dom"/>
</dbReference>
<dbReference type="GO" id="GO:0016020">
    <property type="term" value="C:membrane"/>
    <property type="evidence" value="ECO:0007669"/>
    <property type="project" value="InterPro"/>
</dbReference>
<gene>
    <name evidence="3" type="ORF">HW115_14765</name>
</gene>
<dbReference type="Proteomes" id="UP000557872">
    <property type="component" value="Unassembled WGS sequence"/>
</dbReference>
<dbReference type="AlphaFoldDB" id="A0A851GH78"/>
<sequence>MSSRYFQLQFLVLILAFTAILGRLITLPAPLLVLWRTALAAIIMFIWLAASRRAPLTMPRKKMLSACGVGIILGLHWMTFFGSIQLANISVCLAGMASTSLFTALSEPLLDRRKPCWKEILLGLMIVPGLAMVAGASWDHAAGLGCALVSAFLASLFPVLNRKLTLAGQAPQTITLYELISACGTCLIAVLCIGDLRISQMPSSSDWLWLLILSGVCTVWAFSFHIHLLRYFTAFTTNLAVNFEPVYGILLAALLFQEYHELNPMFYFGALCIIAANILHVFIGKKTPESGAGELPLNK</sequence>
<dbReference type="InterPro" id="IPR037185">
    <property type="entry name" value="EmrE-like"/>
</dbReference>
<feature type="transmembrane region" description="Helical" evidence="1">
    <location>
        <begin position="208"/>
        <end position="229"/>
    </location>
</feature>
<organism evidence="3 4">
    <name type="scientific">Oceaniferula marina</name>
    <dbReference type="NCBI Taxonomy" id="2748318"/>
    <lineage>
        <taxon>Bacteria</taxon>
        <taxon>Pseudomonadati</taxon>
        <taxon>Verrucomicrobiota</taxon>
        <taxon>Verrucomicrobiia</taxon>
        <taxon>Verrucomicrobiales</taxon>
        <taxon>Verrucomicrobiaceae</taxon>
        <taxon>Oceaniferula</taxon>
    </lineage>
</organism>
<dbReference type="Pfam" id="PF00892">
    <property type="entry name" value="EamA"/>
    <property type="match status" value="1"/>
</dbReference>
<feature type="transmembrane region" description="Helical" evidence="1">
    <location>
        <begin position="241"/>
        <end position="259"/>
    </location>
</feature>
<feature type="transmembrane region" description="Helical" evidence="1">
    <location>
        <begin position="265"/>
        <end position="283"/>
    </location>
</feature>
<evidence type="ECO:0000313" key="4">
    <source>
        <dbReference type="Proteomes" id="UP000557872"/>
    </source>
</evidence>
<dbReference type="PANTHER" id="PTHR22911">
    <property type="entry name" value="ACYL-MALONYL CONDENSING ENZYME-RELATED"/>
    <property type="match status" value="1"/>
</dbReference>
<name>A0A851GH78_9BACT</name>
<feature type="transmembrane region" description="Helical" evidence="1">
    <location>
        <begin position="173"/>
        <end position="196"/>
    </location>
</feature>
<accession>A0A851GH78</accession>
<keyword evidence="1" id="KW-0812">Transmembrane</keyword>
<feature type="transmembrane region" description="Helical" evidence="1">
    <location>
        <begin position="32"/>
        <end position="51"/>
    </location>
</feature>
<protein>
    <submittedName>
        <fullName evidence="3">DMT family transporter</fullName>
    </submittedName>
</protein>
<feature type="transmembrane region" description="Helical" evidence="1">
    <location>
        <begin position="117"/>
        <end position="136"/>
    </location>
</feature>
<keyword evidence="1" id="KW-1133">Transmembrane helix</keyword>
<dbReference type="PANTHER" id="PTHR22911:SF79">
    <property type="entry name" value="MOBA-LIKE NTP TRANSFERASE DOMAIN-CONTAINING PROTEIN"/>
    <property type="match status" value="1"/>
</dbReference>
<evidence type="ECO:0000259" key="2">
    <source>
        <dbReference type="Pfam" id="PF00892"/>
    </source>
</evidence>
<reference evidence="3 4" key="1">
    <citation type="submission" date="2020-07" db="EMBL/GenBank/DDBJ databases">
        <title>Roseicoccus Jingziensis gen. nov., sp. nov., isolated from coastal seawater.</title>
        <authorList>
            <person name="Feng X."/>
        </authorList>
    </citation>
    <scope>NUCLEOTIDE SEQUENCE [LARGE SCALE GENOMIC DNA]</scope>
    <source>
        <strain evidence="3 4">N1E253</strain>
    </source>
</reference>
<feature type="transmembrane region" description="Helical" evidence="1">
    <location>
        <begin position="86"/>
        <end position="105"/>
    </location>
</feature>
<proteinExistence type="predicted"/>
<feature type="transmembrane region" description="Helical" evidence="1">
    <location>
        <begin position="63"/>
        <end position="80"/>
    </location>
</feature>
<dbReference type="RefSeq" id="WP_178933713.1">
    <property type="nucleotide sequence ID" value="NZ_JACBAZ010000006.1"/>
</dbReference>
<keyword evidence="4" id="KW-1185">Reference proteome</keyword>
<evidence type="ECO:0000256" key="1">
    <source>
        <dbReference type="SAM" id="Phobius"/>
    </source>
</evidence>
<comment type="caution">
    <text evidence="3">The sequence shown here is derived from an EMBL/GenBank/DDBJ whole genome shotgun (WGS) entry which is preliminary data.</text>
</comment>